<gene>
    <name evidence="1" type="ORF">UFOVP361_150</name>
</gene>
<evidence type="ECO:0000313" key="1">
    <source>
        <dbReference type="EMBL" id="CAB5222350.1"/>
    </source>
</evidence>
<dbReference type="EMBL" id="LR798301">
    <property type="protein sequence ID" value="CAB5222350.1"/>
    <property type="molecule type" value="Genomic_DNA"/>
</dbReference>
<proteinExistence type="predicted"/>
<name>A0A6J7WX55_9CAUD</name>
<organism evidence="1">
    <name type="scientific">uncultured Caudovirales phage</name>
    <dbReference type="NCBI Taxonomy" id="2100421"/>
    <lineage>
        <taxon>Viruses</taxon>
        <taxon>Duplodnaviria</taxon>
        <taxon>Heunggongvirae</taxon>
        <taxon>Uroviricota</taxon>
        <taxon>Caudoviricetes</taxon>
        <taxon>Peduoviridae</taxon>
        <taxon>Maltschvirus</taxon>
        <taxon>Maltschvirus maltsch</taxon>
    </lineage>
</organism>
<protein>
    <submittedName>
        <fullName evidence="1">Uncharacterized protein</fullName>
    </submittedName>
</protein>
<reference evidence="1" key="1">
    <citation type="submission" date="2020-05" db="EMBL/GenBank/DDBJ databases">
        <authorList>
            <person name="Chiriac C."/>
            <person name="Salcher M."/>
            <person name="Ghai R."/>
            <person name="Kavagutti S V."/>
        </authorList>
    </citation>
    <scope>NUCLEOTIDE SEQUENCE</scope>
</reference>
<sequence length="52" mass="5629">MIVTYTIYTQSMADATTLANKQAKASGYSSTFLVKVTKVGNGVWEVTLRLVA</sequence>
<accession>A0A6J7WX55</accession>